<dbReference type="InterPro" id="IPR005523">
    <property type="entry name" value="DUF317_SPDY"/>
</dbReference>
<evidence type="ECO:0000313" key="3">
    <source>
        <dbReference type="EMBL" id="MBU7598880.1"/>
    </source>
</evidence>
<comment type="caution">
    <text evidence="3">The sequence shown here is derived from an EMBL/GenBank/DDBJ whole genome shotgun (WGS) entry which is preliminary data.</text>
</comment>
<dbReference type="EMBL" id="JAELVF020000001">
    <property type="protein sequence ID" value="MBU7598880.1"/>
    <property type="molecule type" value="Genomic_DNA"/>
</dbReference>
<gene>
    <name evidence="3" type="ORF">JGS22_014965</name>
</gene>
<dbReference type="Proteomes" id="UP000694501">
    <property type="component" value="Unassembled WGS sequence"/>
</dbReference>
<evidence type="ECO:0000256" key="1">
    <source>
        <dbReference type="SAM" id="MobiDB-lite"/>
    </source>
</evidence>
<reference evidence="3" key="1">
    <citation type="submission" date="2021-06" db="EMBL/GenBank/DDBJ databases">
        <title>Sequencing of actinobacteria type strains.</title>
        <authorList>
            <person name="Nguyen G.-S."/>
            <person name="Wentzel A."/>
        </authorList>
    </citation>
    <scope>NUCLEOTIDE SEQUENCE</scope>
    <source>
        <strain evidence="3">P38-E01</strain>
    </source>
</reference>
<evidence type="ECO:0000313" key="4">
    <source>
        <dbReference type="Proteomes" id="UP000694501"/>
    </source>
</evidence>
<dbReference type="Pfam" id="PF03771">
    <property type="entry name" value="SPDY"/>
    <property type="match status" value="2"/>
</dbReference>
<evidence type="ECO:0000259" key="2">
    <source>
        <dbReference type="Pfam" id="PF03771"/>
    </source>
</evidence>
<feature type="compositionally biased region" description="Low complexity" evidence="1">
    <location>
        <begin position="229"/>
        <end position="249"/>
    </location>
</feature>
<sequence length="258" mass="27878">MTRQQWQGWGPGEQPEQHYLISPRSLAGGGDIRHVRDYLLASGWADRTRRAGPLHLVSPDRTLQVGYDAHVLPGGWTVHSAAHGHQPEWVAVFGRQTPVEIVAGLTDALALPRSALAPDVWVPLMKQGWQLSTTVGSTTATSRSGARVQFLHRAGEEAMWWADARGWRASFTSATPLHLIAGFATAMADPEPVLRPLGHAPHGPSITATPVSVLPSQLGAWRQTRIAAARANAWARNSPTPKTSSPAPAQNKPQRTGR</sequence>
<feature type="domain" description="DUF317" evidence="2">
    <location>
        <begin position="58"/>
        <end position="114"/>
    </location>
</feature>
<feature type="domain" description="DUF317" evidence="2">
    <location>
        <begin position="146"/>
        <end position="193"/>
    </location>
</feature>
<feature type="region of interest" description="Disordered" evidence="1">
    <location>
        <begin position="229"/>
        <end position="258"/>
    </location>
</feature>
<accession>A0A949N2F4</accession>
<dbReference type="PROSITE" id="PS01014">
    <property type="entry name" value="NUSG"/>
    <property type="match status" value="1"/>
</dbReference>
<dbReference type="AlphaFoldDB" id="A0A949N2F4"/>
<keyword evidence="4" id="KW-1185">Reference proteome</keyword>
<protein>
    <submittedName>
        <fullName evidence="3">DUF317 domain-containing protein</fullName>
    </submittedName>
</protein>
<proteinExistence type="predicted"/>
<name>A0A949N2F4_9ACTN</name>
<organism evidence="3 4">
    <name type="scientific">Streptomyces tardus</name>
    <dbReference type="NCBI Taxonomy" id="2780544"/>
    <lineage>
        <taxon>Bacteria</taxon>
        <taxon>Bacillati</taxon>
        <taxon>Actinomycetota</taxon>
        <taxon>Actinomycetes</taxon>
        <taxon>Kitasatosporales</taxon>
        <taxon>Streptomycetaceae</taxon>
        <taxon>Streptomyces</taxon>
    </lineage>
</organism>
<dbReference type="RefSeq" id="WP_211041566.1">
    <property type="nucleotide sequence ID" value="NZ_JAELVF020000001.1"/>
</dbReference>
<dbReference type="InterPro" id="IPR015869">
    <property type="entry name" value="Transcrpt_antiterm_NusG_bac_CS"/>
</dbReference>